<reference evidence="5 6" key="1">
    <citation type="submission" date="2020-08" db="EMBL/GenBank/DDBJ databases">
        <title>Genomic Encyclopedia of Type Strains, Phase IV (KMG-IV): sequencing the most valuable type-strain genomes for metagenomic binning, comparative biology and taxonomic classification.</title>
        <authorList>
            <person name="Goeker M."/>
        </authorList>
    </citation>
    <scope>NUCLEOTIDE SEQUENCE [LARGE SCALE GENOMIC DNA]</scope>
    <source>
        <strain evidence="5 6">DSM 105137</strain>
    </source>
</reference>
<evidence type="ECO:0000259" key="4">
    <source>
        <dbReference type="SMART" id="SM00560"/>
    </source>
</evidence>
<evidence type="ECO:0000256" key="2">
    <source>
        <dbReference type="ARBA" id="ARBA00023157"/>
    </source>
</evidence>
<protein>
    <submittedName>
        <fullName evidence="5">Gliding motility-associated-like protein</fullName>
    </submittedName>
</protein>
<dbReference type="EMBL" id="JACIFF010000005">
    <property type="protein sequence ID" value="MBB4079457.1"/>
    <property type="molecule type" value="Genomic_DNA"/>
</dbReference>
<evidence type="ECO:0000313" key="5">
    <source>
        <dbReference type="EMBL" id="MBB4079457.1"/>
    </source>
</evidence>
<proteinExistence type="predicted"/>
<dbReference type="GO" id="GO:0004553">
    <property type="term" value="F:hydrolase activity, hydrolyzing O-glycosyl compounds"/>
    <property type="evidence" value="ECO:0007669"/>
    <property type="project" value="UniProtKB-ARBA"/>
</dbReference>
<organism evidence="5 6">
    <name type="scientific">Neolewinella aquimaris</name>
    <dbReference type="NCBI Taxonomy" id="1835722"/>
    <lineage>
        <taxon>Bacteria</taxon>
        <taxon>Pseudomonadati</taxon>
        <taxon>Bacteroidota</taxon>
        <taxon>Saprospiria</taxon>
        <taxon>Saprospirales</taxon>
        <taxon>Lewinellaceae</taxon>
        <taxon>Neolewinella</taxon>
    </lineage>
</organism>
<dbReference type="Pfam" id="PF13585">
    <property type="entry name" value="CHU_C"/>
    <property type="match status" value="1"/>
</dbReference>
<dbReference type="AlphaFoldDB" id="A0A840E837"/>
<evidence type="ECO:0000256" key="1">
    <source>
        <dbReference type="ARBA" id="ARBA00022729"/>
    </source>
</evidence>
<dbReference type="InterPro" id="IPR013320">
    <property type="entry name" value="ConA-like_dom_sf"/>
</dbReference>
<dbReference type="Pfam" id="PF13385">
    <property type="entry name" value="Laminin_G_3"/>
    <property type="match status" value="1"/>
</dbReference>
<comment type="caution">
    <text evidence="5">The sequence shown here is derived from an EMBL/GenBank/DDBJ whole genome shotgun (WGS) entry which is preliminary data.</text>
</comment>
<keyword evidence="1 3" id="KW-0732">Signal</keyword>
<dbReference type="Gene3D" id="2.60.120.200">
    <property type="match status" value="1"/>
</dbReference>
<feature type="signal peptide" evidence="3">
    <location>
        <begin position="1"/>
        <end position="17"/>
    </location>
</feature>
<keyword evidence="6" id="KW-1185">Reference proteome</keyword>
<evidence type="ECO:0000313" key="6">
    <source>
        <dbReference type="Proteomes" id="UP000576209"/>
    </source>
</evidence>
<accession>A0A840E837</accession>
<evidence type="ECO:0000256" key="3">
    <source>
        <dbReference type="SAM" id="SignalP"/>
    </source>
</evidence>
<dbReference type="GO" id="GO:0005975">
    <property type="term" value="P:carbohydrate metabolic process"/>
    <property type="evidence" value="ECO:0007669"/>
    <property type="project" value="UniProtKB-ARBA"/>
</dbReference>
<dbReference type="Proteomes" id="UP000576209">
    <property type="component" value="Unassembled WGS sequence"/>
</dbReference>
<name>A0A840E837_9BACT</name>
<feature type="domain" description="LamG-like jellyroll fold" evidence="4">
    <location>
        <begin position="87"/>
        <end position="224"/>
    </location>
</feature>
<keyword evidence="2" id="KW-1015">Disulfide bond</keyword>
<dbReference type="SUPFAM" id="SSF49899">
    <property type="entry name" value="Concanavalin A-like lectins/glucanases"/>
    <property type="match status" value="1"/>
</dbReference>
<feature type="chain" id="PRO_5032494988" evidence="3">
    <location>
        <begin position="18"/>
        <end position="411"/>
    </location>
</feature>
<sequence>MRRFLSLFLLLPLSVAAQTTLGLSAHYPFESNLGDASGESSNLGVPAGAVDFDCGVIGQALNLGGTEDFVRIPGGATNNVNREFDDEDFTLSLYFKSTGSGGNQYLIAKRDTNCADQQYFFLRYAPAMRTLEATLRQGNEAASLTHVITNTSCWQHVVLVRENTRLRLYLNGDEVADVLTSNRINIDNAGDLLIGNAACPEAGSSPFAGLIDEIRIYGRALPPAEVRELYVFPDRILTPPTLLFLSESIDISLNSNCGTAFSWTPQAGVDAPTDAEPTITPVAAGRRVFRVRITDDVSSCVATDSIALQVIDPNSLDCNQLFLPKAFTPNGIGPVANETFGISNPFAVPDLITFEIYDRYGGQVFRTDDAFARWDGSFRGQPVNPGVMVWRVVYRCEDQELVRSGSVTILR</sequence>
<dbReference type="InterPro" id="IPR006558">
    <property type="entry name" value="LamG-like"/>
</dbReference>
<gene>
    <name evidence="5" type="ORF">GGR28_002082</name>
</gene>
<dbReference type="SMART" id="SM00560">
    <property type="entry name" value="LamGL"/>
    <property type="match status" value="1"/>
</dbReference>
<dbReference type="RefSeq" id="WP_183495711.1">
    <property type="nucleotide sequence ID" value="NZ_JACIFF010000005.1"/>
</dbReference>